<dbReference type="PANTHER" id="PTHR43309:SF3">
    <property type="entry name" value="5-OXOPROLINASE SUBUNIT C"/>
    <property type="match status" value="1"/>
</dbReference>
<dbReference type="SMART" id="SM00797">
    <property type="entry name" value="AHS2"/>
    <property type="match status" value="1"/>
</dbReference>
<dbReference type="NCBIfam" id="TIGR00724">
    <property type="entry name" value="urea_amlyse_rel"/>
    <property type="match status" value="1"/>
</dbReference>
<feature type="domain" description="Carboxyltransferase" evidence="5">
    <location>
        <begin position="258"/>
        <end position="539"/>
    </location>
</feature>
<dbReference type="SUPFAM" id="SSF50891">
    <property type="entry name" value="Cyclophilin-like"/>
    <property type="match status" value="2"/>
</dbReference>
<name>A0A1H0HGQ6_9HYPH</name>
<sequence>MTASETSATGLRILPLRAGAALVELPDLDATLRLLAALRARPVAGVHELLPAARTLLVGFDDAALSLDALAAMLRERRTAEADADGAGRLVEIPVVYDGEDLGEVARLTGLAVEEVVRAHRAATYTVAFTGFAPGFGYLTGGDPRLAVPRRASPRTRVPAGALGLAGPFSGVYPKASPGGWQLIGRTPLALFDLAREPAALLQPGDRVRFRELRDMPAVSQRGPAPRAAPPPGAAVLEVLGLGLPVLVQDLGRPGLAAQGVGRSGASDRASLALANRRVGNPAGAPALEVTLGGLRLRAHGRLTIGLAGARAPLDIRARDGSIVDALPGRAIALEDGDTLAIGAPDAGLRTYLALRGGIEVPLVLGSAARDTLAEIGPEPLRVGDRLPAGRMRPLSPVALDEPEPFALPRAGACVTLDVALGPRADWFTPDALVRFLAQAWRVSAQASRVGLRLEGEPLERRVSAELPSEATLFGSVQVPPGGQPVLFLADHPLTGGYPVIATLLAHHLDLTGQIPPGARIRFRAAQDFAPLLVPGDEP</sequence>
<dbReference type="PANTHER" id="PTHR43309">
    <property type="entry name" value="5-OXOPROLINASE SUBUNIT C"/>
    <property type="match status" value="1"/>
</dbReference>
<dbReference type="SUPFAM" id="SSF160467">
    <property type="entry name" value="PH0987 N-terminal domain-like"/>
    <property type="match status" value="1"/>
</dbReference>
<dbReference type="OrthoDB" id="9768696at2"/>
<organism evidence="6 7">
    <name type="scientific">Aureimonas jatrophae</name>
    <dbReference type="NCBI Taxonomy" id="1166073"/>
    <lineage>
        <taxon>Bacteria</taxon>
        <taxon>Pseudomonadati</taxon>
        <taxon>Pseudomonadota</taxon>
        <taxon>Alphaproteobacteria</taxon>
        <taxon>Hyphomicrobiales</taxon>
        <taxon>Aurantimonadaceae</taxon>
        <taxon>Aureimonas</taxon>
    </lineage>
</organism>
<dbReference type="SMART" id="SM00796">
    <property type="entry name" value="AHS1"/>
    <property type="match status" value="1"/>
</dbReference>
<dbReference type="RefSeq" id="WP_090672832.1">
    <property type="nucleotide sequence ID" value="NZ_FNIT01000004.1"/>
</dbReference>
<evidence type="ECO:0000259" key="4">
    <source>
        <dbReference type="SMART" id="SM00796"/>
    </source>
</evidence>
<protein>
    <submittedName>
        <fullName evidence="6">Sensor histidine kinase inhibitor, KipI family</fullName>
    </submittedName>
</protein>
<evidence type="ECO:0000256" key="2">
    <source>
        <dbReference type="ARBA" id="ARBA00022801"/>
    </source>
</evidence>
<dbReference type="EMBL" id="FNIT01000004">
    <property type="protein sequence ID" value="SDO18352.1"/>
    <property type="molecule type" value="Genomic_DNA"/>
</dbReference>
<evidence type="ECO:0000313" key="7">
    <source>
        <dbReference type="Proteomes" id="UP000198793"/>
    </source>
</evidence>
<dbReference type="Pfam" id="PF02626">
    <property type="entry name" value="CT_A_B"/>
    <property type="match status" value="1"/>
</dbReference>
<dbReference type="GO" id="GO:0005524">
    <property type="term" value="F:ATP binding"/>
    <property type="evidence" value="ECO:0007669"/>
    <property type="project" value="UniProtKB-KW"/>
</dbReference>
<dbReference type="Proteomes" id="UP000198793">
    <property type="component" value="Unassembled WGS sequence"/>
</dbReference>
<dbReference type="InterPro" id="IPR003833">
    <property type="entry name" value="CT_C_D"/>
</dbReference>
<dbReference type="GO" id="GO:0016787">
    <property type="term" value="F:hydrolase activity"/>
    <property type="evidence" value="ECO:0007669"/>
    <property type="project" value="UniProtKB-KW"/>
</dbReference>
<evidence type="ECO:0000313" key="6">
    <source>
        <dbReference type="EMBL" id="SDO18352.1"/>
    </source>
</evidence>
<dbReference type="InterPro" id="IPR010016">
    <property type="entry name" value="PxpB"/>
</dbReference>
<dbReference type="InterPro" id="IPR029000">
    <property type="entry name" value="Cyclophilin-like_dom_sf"/>
</dbReference>
<keyword evidence="2" id="KW-0378">Hydrolase</keyword>
<proteinExistence type="predicted"/>
<dbReference type="Gene3D" id="2.40.100.10">
    <property type="entry name" value="Cyclophilin-like"/>
    <property type="match status" value="2"/>
</dbReference>
<feature type="domain" description="Carboxyltransferase" evidence="4">
    <location>
        <begin position="11"/>
        <end position="202"/>
    </location>
</feature>
<dbReference type="Pfam" id="PF02682">
    <property type="entry name" value="CT_C_D"/>
    <property type="match status" value="1"/>
</dbReference>
<dbReference type="NCBIfam" id="TIGR00370">
    <property type="entry name" value="5-oxoprolinase subunit PxpB"/>
    <property type="match status" value="1"/>
</dbReference>
<dbReference type="STRING" id="1166073.SAMN05192530_10491"/>
<dbReference type="Gene3D" id="3.30.1360.40">
    <property type="match status" value="1"/>
</dbReference>
<evidence type="ECO:0000259" key="5">
    <source>
        <dbReference type="SMART" id="SM00797"/>
    </source>
</evidence>
<gene>
    <name evidence="6" type="ORF">SAMN05192530_10491</name>
</gene>
<reference evidence="6 7" key="1">
    <citation type="submission" date="2016-10" db="EMBL/GenBank/DDBJ databases">
        <authorList>
            <person name="de Groot N.N."/>
        </authorList>
    </citation>
    <scope>NUCLEOTIDE SEQUENCE [LARGE SCALE GENOMIC DNA]</scope>
    <source>
        <strain evidence="7">L7-484,KACC 16230,DSM 25025</strain>
    </source>
</reference>
<keyword evidence="3" id="KW-0067">ATP-binding</keyword>
<evidence type="ECO:0000256" key="3">
    <source>
        <dbReference type="ARBA" id="ARBA00022840"/>
    </source>
</evidence>
<dbReference type="AlphaFoldDB" id="A0A1H0HGQ6"/>
<dbReference type="InterPro" id="IPR052708">
    <property type="entry name" value="PxpC"/>
</dbReference>
<dbReference type="InterPro" id="IPR003778">
    <property type="entry name" value="CT_A_B"/>
</dbReference>
<keyword evidence="1" id="KW-0547">Nucleotide-binding</keyword>
<keyword evidence="7" id="KW-1185">Reference proteome</keyword>
<evidence type="ECO:0000256" key="1">
    <source>
        <dbReference type="ARBA" id="ARBA00022741"/>
    </source>
</evidence>
<accession>A0A1H0HGQ6</accession>